<protein>
    <submittedName>
        <fullName evidence="1">Uncharacterized protein</fullName>
    </submittedName>
</protein>
<proteinExistence type="predicted"/>
<dbReference type="AlphaFoldDB" id="A0A0F9DK21"/>
<organism evidence="1">
    <name type="scientific">marine sediment metagenome</name>
    <dbReference type="NCBI Taxonomy" id="412755"/>
    <lineage>
        <taxon>unclassified sequences</taxon>
        <taxon>metagenomes</taxon>
        <taxon>ecological metagenomes</taxon>
    </lineage>
</organism>
<reference evidence="1" key="1">
    <citation type="journal article" date="2015" name="Nature">
        <title>Complex archaea that bridge the gap between prokaryotes and eukaryotes.</title>
        <authorList>
            <person name="Spang A."/>
            <person name="Saw J.H."/>
            <person name="Jorgensen S.L."/>
            <person name="Zaremba-Niedzwiedzka K."/>
            <person name="Martijn J."/>
            <person name="Lind A.E."/>
            <person name="van Eijk R."/>
            <person name="Schleper C."/>
            <person name="Guy L."/>
            <person name="Ettema T.J."/>
        </authorList>
    </citation>
    <scope>NUCLEOTIDE SEQUENCE</scope>
</reference>
<dbReference type="EMBL" id="LAZR01028607">
    <property type="protein sequence ID" value="KKL62068.1"/>
    <property type="molecule type" value="Genomic_DNA"/>
</dbReference>
<gene>
    <name evidence="1" type="ORF">LCGC14_2188920</name>
</gene>
<evidence type="ECO:0000313" key="1">
    <source>
        <dbReference type="EMBL" id="KKL62068.1"/>
    </source>
</evidence>
<name>A0A0F9DK21_9ZZZZ</name>
<comment type="caution">
    <text evidence="1">The sequence shown here is derived from an EMBL/GenBank/DDBJ whole genome shotgun (WGS) entry which is preliminary data.</text>
</comment>
<sequence>MDDYGLDLDEIARVIDSAEVLVIRFAILDRRLLVDTRTSETEGPLIAVVPKANSVEERFKHLKKMRPRLPLPDKIMSFMWPRQMETFRASGLWDKIEGRMVSLGGEQMLGVCKG</sequence>
<feature type="non-terminal residue" evidence="1">
    <location>
        <position position="114"/>
    </location>
</feature>
<accession>A0A0F9DK21</accession>